<dbReference type="GO" id="GO:0015099">
    <property type="term" value="F:nickel cation transmembrane transporter activity"/>
    <property type="evidence" value="ECO:0007669"/>
    <property type="project" value="UniProtKB-UniRule"/>
</dbReference>
<protein>
    <recommendedName>
        <fullName evidence="13">Nickel/cobalt efflux system</fullName>
    </recommendedName>
</protein>
<accession>A0AA45HIQ8</accession>
<evidence type="ECO:0000313" key="14">
    <source>
        <dbReference type="EMBL" id="PWJ93181.1"/>
    </source>
</evidence>
<evidence type="ECO:0000256" key="7">
    <source>
        <dbReference type="ARBA" id="ARBA00022692"/>
    </source>
</evidence>
<feature type="transmembrane region" description="Helical" evidence="13">
    <location>
        <begin position="138"/>
        <end position="159"/>
    </location>
</feature>
<evidence type="ECO:0000256" key="4">
    <source>
        <dbReference type="ARBA" id="ARBA00022448"/>
    </source>
</evidence>
<dbReference type="EMBL" id="QGGI01000008">
    <property type="protein sequence ID" value="PWJ93181.1"/>
    <property type="molecule type" value="Genomic_DNA"/>
</dbReference>
<evidence type="ECO:0000256" key="2">
    <source>
        <dbReference type="ARBA" id="ARBA00004651"/>
    </source>
</evidence>
<dbReference type="InterPro" id="IPR051224">
    <property type="entry name" value="NiCoT_RcnA"/>
</dbReference>
<dbReference type="PANTHER" id="PTHR40659:SF1">
    <property type="entry name" value="NICKEL_COBALT EFFLUX SYSTEM RCNA"/>
    <property type="match status" value="1"/>
</dbReference>
<proteinExistence type="inferred from homology"/>
<keyword evidence="11 13" id="KW-0472">Membrane</keyword>
<feature type="transmembrane region" description="Helical" evidence="13">
    <location>
        <begin position="198"/>
        <end position="223"/>
    </location>
</feature>
<feature type="transmembrane region" description="Helical" evidence="13">
    <location>
        <begin position="6"/>
        <end position="23"/>
    </location>
</feature>
<evidence type="ECO:0000256" key="3">
    <source>
        <dbReference type="ARBA" id="ARBA00022426"/>
    </source>
</evidence>
<evidence type="ECO:0000256" key="5">
    <source>
        <dbReference type="ARBA" id="ARBA00022475"/>
    </source>
</evidence>
<dbReference type="GO" id="GO:0005886">
    <property type="term" value="C:plasma membrane"/>
    <property type="evidence" value="ECO:0007669"/>
    <property type="project" value="UniProtKB-SubCell"/>
</dbReference>
<evidence type="ECO:0000256" key="12">
    <source>
        <dbReference type="ARBA" id="ARBA00023285"/>
    </source>
</evidence>
<gene>
    <name evidence="14" type="ORF">C7380_10810</name>
</gene>
<keyword evidence="12" id="KW-0170">Cobalt</keyword>
<dbReference type="Proteomes" id="UP000245921">
    <property type="component" value="Unassembled WGS sequence"/>
</dbReference>
<feature type="transmembrane region" description="Helical" evidence="13">
    <location>
        <begin position="100"/>
        <end position="123"/>
    </location>
</feature>
<keyword evidence="15" id="KW-1185">Reference proteome</keyword>
<evidence type="ECO:0000313" key="15">
    <source>
        <dbReference type="Proteomes" id="UP000245921"/>
    </source>
</evidence>
<evidence type="ECO:0000256" key="8">
    <source>
        <dbReference type="ARBA" id="ARBA00022989"/>
    </source>
</evidence>
<comment type="function">
    <text evidence="1">Efflux system for nickel and cobalt.</text>
</comment>
<organism evidence="14 15">
    <name type="scientific">Oceanotoga teriensis</name>
    <dbReference type="NCBI Taxonomy" id="515440"/>
    <lineage>
        <taxon>Bacteria</taxon>
        <taxon>Thermotogati</taxon>
        <taxon>Thermotogota</taxon>
        <taxon>Thermotogae</taxon>
        <taxon>Petrotogales</taxon>
        <taxon>Petrotogaceae</taxon>
        <taxon>Oceanotoga</taxon>
    </lineage>
</organism>
<comment type="similarity">
    <text evidence="13">Belongs to the NiCoT transporter (TC 2.A.52) family.</text>
</comment>
<feature type="transmembrane region" description="Helical" evidence="13">
    <location>
        <begin position="244"/>
        <end position="263"/>
    </location>
</feature>
<evidence type="ECO:0000256" key="10">
    <source>
        <dbReference type="ARBA" id="ARBA00023112"/>
    </source>
</evidence>
<dbReference type="GO" id="GO:0046583">
    <property type="term" value="F:monoatomic cation efflux transmembrane transporter activity"/>
    <property type="evidence" value="ECO:0007669"/>
    <property type="project" value="TreeGrafter"/>
</dbReference>
<dbReference type="GO" id="GO:0010045">
    <property type="term" value="P:response to nickel cation"/>
    <property type="evidence" value="ECO:0007669"/>
    <property type="project" value="TreeGrafter"/>
</dbReference>
<keyword evidence="8 13" id="KW-1133">Transmembrane helix</keyword>
<feature type="transmembrane region" description="Helical" evidence="13">
    <location>
        <begin position="171"/>
        <end position="192"/>
    </location>
</feature>
<evidence type="ECO:0000256" key="13">
    <source>
        <dbReference type="RuleBase" id="RU362101"/>
    </source>
</evidence>
<dbReference type="PANTHER" id="PTHR40659">
    <property type="entry name" value="NICKEL/COBALT EFFLUX SYSTEM RCNA"/>
    <property type="match status" value="1"/>
</dbReference>
<name>A0AA45HIQ8_9BACT</name>
<keyword evidence="3" id="KW-0171">Cobalt transport</keyword>
<dbReference type="AlphaFoldDB" id="A0AA45HIQ8"/>
<keyword evidence="5" id="KW-1003">Cell membrane</keyword>
<comment type="caution">
    <text evidence="14">The sequence shown here is derived from an EMBL/GenBank/DDBJ whole genome shotgun (WGS) entry which is preliminary data.</text>
</comment>
<dbReference type="InterPro" id="IPR011541">
    <property type="entry name" value="Ni/Co_transpt_high_affinity"/>
</dbReference>
<evidence type="ECO:0000256" key="9">
    <source>
        <dbReference type="ARBA" id="ARBA00023065"/>
    </source>
</evidence>
<dbReference type="Pfam" id="PF03824">
    <property type="entry name" value="NicO"/>
    <property type="match status" value="1"/>
</dbReference>
<comment type="subcellular location">
    <subcellularLocation>
        <location evidence="2 13">Cell membrane</location>
        <topology evidence="2 13">Multi-pass membrane protein</topology>
    </subcellularLocation>
</comment>
<dbReference type="RefSeq" id="WP_109604713.1">
    <property type="nucleotide sequence ID" value="NZ_JAMHJO010000003.1"/>
</dbReference>
<sequence>MNIKKITLFIIILIIILFLIKYFNIIPKINHEIINIQYNINQTLGNLIKSIKENPQNLINASIISFLFGIIHAAGPGHGKTFAASIFLEDKTSNAKKSIIFGNIFAITHTLSAIILISFFYFIIKDILFIDSETPTKIIKLISSSFLILLGIFLLIKNIKDKNDAPKNKEYKITAFLAGIVPCPGVMTIMLFSISYDFYIQGIILSIAMSIGMGLTVTISALLSHYFRIFLDKKIFNFKKGQKIISTFASIMIIFFGLISLNLY</sequence>
<keyword evidence="7 13" id="KW-0812">Transmembrane</keyword>
<reference evidence="14 15" key="1">
    <citation type="submission" date="2018-05" db="EMBL/GenBank/DDBJ databases">
        <title>Genomic Encyclopedia of Type Strains, Phase IV (KMG-IV): sequencing the most valuable type-strain genomes for metagenomic binning, comparative biology and taxonomic classification.</title>
        <authorList>
            <person name="Goeker M."/>
        </authorList>
    </citation>
    <scope>NUCLEOTIDE SEQUENCE [LARGE SCALE GENOMIC DNA]</scope>
    <source>
        <strain evidence="14 15">DSM 24906</strain>
    </source>
</reference>
<keyword evidence="10" id="KW-0921">Nickel transport</keyword>
<dbReference type="GO" id="GO:0006824">
    <property type="term" value="P:cobalt ion transport"/>
    <property type="evidence" value="ECO:0007669"/>
    <property type="project" value="UniProtKB-KW"/>
</dbReference>
<dbReference type="GO" id="GO:0032025">
    <property type="term" value="P:response to cobalt ion"/>
    <property type="evidence" value="ECO:0007669"/>
    <property type="project" value="TreeGrafter"/>
</dbReference>
<evidence type="ECO:0000256" key="6">
    <source>
        <dbReference type="ARBA" id="ARBA00022596"/>
    </source>
</evidence>
<keyword evidence="4 13" id="KW-0813">Transport</keyword>
<evidence type="ECO:0000256" key="11">
    <source>
        <dbReference type="ARBA" id="ARBA00023136"/>
    </source>
</evidence>
<keyword evidence="6" id="KW-0533">Nickel</keyword>
<evidence type="ECO:0000256" key="1">
    <source>
        <dbReference type="ARBA" id="ARBA00002510"/>
    </source>
</evidence>
<keyword evidence="9" id="KW-0406">Ion transport</keyword>